<keyword evidence="4" id="KW-1185">Reference proteome</keyword>
<dbReference type="PANTHER" id="PTHR30050:SF10">
    <property type="entry name" value="PHAGE-LIKE ELEMENT PBSX PROTEIN XKDC"/>
    <property type="match status" value="1"/>
</dbReference>
<proteinExistence type="inferred from homology"/>
<dbReference type="CDD" id="cd00009">
    <property type="entry name" value="AAA"/>
    <property type="match status" value="1"/>
</dbReference>
<gene>
    <name evidence="3" type="ORF">EH198_16405</name>
</gene>
<accession>A0A3N9P4Z2</accession>
<dbReference type="InterPro" id="IPR013317">
    <property type="entry name" value="DnaA_dom"/>
</dbReference>
<dbReference type="NCBIfam" id="NF005378">
    <property type="entry name" value="PRK06921.1"/>
    <property type="match status" value="1"/>
</dbReference>
<sequence length="245" mass="28828">MSAAPEQAQPLTTRPSSEPVCIKCRGQEGEFYRDEKGYEYWRDCECVKRKKAERLMHSSNITEEFQSKSFGTFEKEDLHPDVSTAHDLAYEYTKNFLNIRKSRMNSIALLGQPGCGKTHLLMAVSNNLIKRGIEVIYFPWVEGWTEICEDYKLMPERVRRLQRAEVLFIDDVYKGRDEPTKTQREQFFAIVNYRYMENLPMLISSERTIAEMCQFDEAVGSRINEMCRDYKAIINKNMELNRRLK</sequence>
<feature type="domain" description="AAA+ ATPase" evidence="2">
    <location>
        <begin position="103"/>
        <end position="221"/>
    </location>
</feature>
<evidence type="ECO:0000259" key="2">
    <source>
        <dbReference type="SMART" id="SM00382"/>
    </source>
</evidence>
<evidence type="ECO:0000256" key="1">
    <source>
        <dbReference type="RuleBase" id="RU004227"/>
    </source>
</evidence>
<dbReference type="AlphaFoldDB" id="A0A3N9P4Z2"/>
<dbReference type="PRINTS" id="PR00051">
    <property type="entry name" value="DNAA"/>
</dbReference>
<dbReference type="Pfam" id="PF00308">
    <property type="entry name" value="Bac_DnaA"/>
    <property type="match status" value="1"/>
</dbReference>
<dbReference type="GO" id="GO:0006260">
    <property type="term" value="P:DNA replication"/>
    <property type="evidence" value="ECO:0007669"/>
    <property type="project" value="UniProtKB-KW"/>
</dbReference>
<evidence type="ECO:0000313" key="3">
    <source>
        <dbReference type="EMBL" id="RQW10397.1"/>
    </source>
</evidence>
<dbReference type="Gene3D" id="3.40.50.300">
    <property type="entry name" value="P-loop containing nucleotide triphosphate hydrolases"/>
    <property type="match status" value="1"/>
</dbReference>
<dbReference type="PANTHER" id="PTHR30050">
    <property type="entry name" value="CHROMOSOMAL REPLICATION INITIATOR PROTEIN DNAA"/>
    <property type="match status" value="1"/>
</dbReference>
<dbReference type="SUPFAM" id="SSF52540">
    <property type="entry name" value="P-loop containing nucleoside triphosphate hydrolases"/>
    <property type="match status" value="1"/>
</dbReference>
<protein>
    <submittedName>
        <fullName evidence="3">AAA family ATPase</fullName>
    </submittedName>
</protein>
<dbReference type="SMART" id="SM00382">
    <property type="entry name" value="AAA"/>
    <property type="match status" value="1"/>
</dbReference>
<dbReference type="EMBL" id="RQPI01000009">
    <property type="protein sequence ID" value="RQW10397.1"/>
    <property type="molecule type" value="Genomic_DNA"/>
</dbReference>
<keyword evidence="1" id="KW-0235">DNA replication</keyword>
<dbReference type="OrthoDB" id="1655960at2"/>
<dbReference type="RefSeq" id="WP_124696579.1">
    <property type="nucleotide sequence ID" value="NZ_RQPI01000009.1"/>
</dbReference>
<organism evidence="3 4">
    <name type="scientific">Paenibacillus rhizophilus</name>
    <dbReference type="NCBI Taxonomy" id="1850366"/>
    <lineage>
        <taxon>Bacteria</taxon>
        <taxon>Bacillati</taxon>
        <taxon>Bacillota</taxon>
        <taxon>Bacilli</taxon>
        <taxon>Bacillales</taxon>
        <taxon>Paenibacillaceae</taxon>
        <taxon>Paenibacillus</taxon>
    </lineage>
</organism>
<dbReference type="Proteomes" id="UP000282529">
    <property type="component" value="Unassembled WGS sequence"/>
</dbReference>
<name>A0A3N9P4Z2_9BACL</name>
<dbReference type="InterPro" id="IPR020591">
    <property type="entry name" value="Chromosome_initiator_DnaA-like"/>
</dbReference>
<dbReference type="InterPro" id="IPR027417">
    <property type="entry name" value="P-loop_NTPase"/>
</dbReference>
<evidence type="ECO:0000313" key="4">
    <source>
        <dbReference type="Proteomes" id="UP000282529"/>
    </source>
</evidence>
<comment type="caution">
    <text evidence="3">The sequence shown here is derived from an EMBL/GenBank/DDBJ whole genome shotgun (WGS) entry which is preliminary data.</text>
</comment>
<reference evidence="3 4" key="1">
    <citation type="submission" date="2018-11" db="EMBL/GenBank/DDBJ databases">
        <title>Genome sequence of strain 7197.</title>
        <authorList>
            <person name="Gao J."/>
            <person name="Sun J."/>
        </authorList>
    </citation>
    <scope>NUCLEOTIDE SEQUENCE [LARGE SCALE GENOMIC DNA]</scope>
    <source>
        <strain evidence="3 4">7197</strain>
    </source>
</reference>
<comment type="similarity">
    <text evidence="1">Belongs to the DnaA family.</text>
</comment>
<dbReference type="InterPro" id="IPR003593">
    <property type="entry name" value="AAA+_ATPase"/>
</dbReference>